<reference evidence="6 7" key="1">
    <citation type="submission" date="2022-10" db="EMBL/GenBank/DDBJ databases">
        <title>Comparative genomics and taxonomic characterization of three novel marine species of genus Reichenbachiella exhibiting antioxidant and polysaccharide degradation activities.</title>
        <authorList>
            <person name="Muhammad N."/>
            <person name="Lee Y.-J."/>
            <person name="Ko J."/>
            <person name="Kim S.-G."/>
        </authorList>
    </citation>
    <scope>NUCLEOTIDE SEQUENCE [LARGE SCALE GENOMIC DNA]</scope>
    <source>
        <strain evidence="6 7">ABR2-5</strain>
    </source>
</reference>
<comment type="caution">
    <text evidence="6">The sequence shown here is derived from an EMBL/GenBank/DDBJ whole genome shotgun (WGS) entry which is preliminary data.</text>
</comment>
<keyword evidence="4 6" id="KW-0067">ATP-binding</keyword>
<dbReference type="Proteomes" id="UP001300692">
    <property type="component" value="Unassembled WGS sequence"/>
</dbReference>
<dbReference type="GO" id="GO:0005524">
    <property type="term" value="F:ATP binding"/>
    <property type="evidence" value="ECO:0007669"/>
    <property type="project" value="UniProtKB-KW"/>
</dbReference>
<dbReference type="SUPFAM" id="SSF52540">
    <property type="entry name" value="P-loop containing nucleoside triphosphate hydrolases"/>
    <property type="match status" value="1"/>
</dbReference>
<proteinExistence type="inferred from homology"/>
<dbReference type="Pfam" id="PF00005">
    <property type="entry name" value="ABC_tran"/>
    <property type="match status" value="1"/>
</dbReference>
<evidence type="ECO:0000256" key="2">
    <source>
        <dbReference type="ARBA" id="ARBA00022448"/>
    </source>
</evidence>
<feature type="domain" description="ABC transporter" evidence="5">
    <location>
        <begin position="3"/>
        <end position="232"/>
    </location>
</feature>
<dbReference type="CDD" id="cd03230">
    <property type="entry name" value="ABC_DR_subfamily_A"/>
    <property type="match status" value="1"/>
</dbReference>
<evidence type="ECO:0000256" key="1">
    <source>
        <dbReference type="ARBA" id="ARBA00005417"/>
    </source>
</evidence>
<dbReference type="PANTHER" id="PTHR43335">
    <property type="entry name" value="ABC TRANSPORTER, ATP-BINDING PROTEIN"/>
    <property type="match status" value="1"/>
</dbReference>
<dbReference type="InterPro" id="IPR003439">
    <property type="entry name" value="ABC_transporter-like_ATP-bd"/>
</dbReference>
<evidence type="ECO:0000256" key="4">
    <source>
        <dbReference type="ARBA" id="ARBA00022840"/>
    </source>
</evidence>
<keyword evidence="2" id="KW-0813">Transport</keyword>
<name>A0ABT3CNP6_9BACT</name>
<evidence type="ECO:0000259" key="5">
    <source>
        <dbReference type="PROSITE" id="PS50893"/>
    </source>
</evidence>
<dbReference type="RefSeq" id="WP_264136161.1">
    <property type="nucleotide sequence ID" value="NZ_JAOYOD010000001.1"/>
</dbReference>
<dbReference type="Gene3D" id="3.40.50.300">
    <property type="entry name" value="P-loop containing nucleotide triphosphate hydrolases"/>
    <property type="match status" value="1"/>
</dbReference>
<keyword evidence="3" id="KW-0547">Nucleotide-binding</keyword>
<evidence type="ECO:0000313" key="6">
    <source>
        <dbReference type="EMBL" id="MCV9385370.1"/>
    </source>
</evidence>
<keyword evidence="7" id="KW-1185">Reference proteome</keyword>
<accession>A0ABT3CNP6</accession>
<dbReference type="PANTHER" id="PTHR43335:SF4">
    <property type="entry name" value="ABC TRANSPORTER, ATP-BINDING PROTEIN"/>
    <property type="match status" value="1"/>
</dbReference>
<dbReference type="EMBL" id="JAOYOD010000001">
    <property type="protein sequence ID" value="MCV9385370.1"/>
    <property type="molecule type" value="Genomic_DNA"/>
</dbReference>
<evidence type="ECO:0000313" key="7">
    <source>
        <dbReference type="Proteomes" id="UP001300692"/>
    </source>
</evidence>
<dbReference type="PROSITE" id="PS50893">
    <property type="entry name" value="ABC_TRANSPORTER_2"/>
    <property type="match status" value="1"/>
</dbReference>
<protein>
    <submittedName>
        <fullName evidence="6">Gliding motility-associated ABC transporter ATP-binding subunit GldA</fullName>
    </submittedName>
</protein>
<dbReference type="InterPro" id="IPR003593">
    <property type="entry name" value="AAA+_ATPase"/>
</dbReference>
<sequence length="305" mass="33535">MSIVVENLTKIYGQQRAVDGISFTANKGQILGFLGPNGAGKSTTMKIATGYLTADEGNVAIAGLDIASDTLSAQKVIGYLPEHNPLYLDMYVHEFLAFSARTYGLKSSKAKARIKEVISQCGLTLEQNKQLGQLSKGYRQRVGLAQALLHEPEVLILDEPTTGLDPNQILEIRKLIKEVSKDKTVIFSSHIMQEVQALCDRVVLINKGKIVADQSIADFSKGFKSEPVLKVEFKEAVDITLLQELEAVEAVSHLEAGIYQVKAKNDEEVRTQIFGLAAAHKLPLVGLQEESDSLEEIFHELTREK</sequence>
<evidence type="ECO:0000256" key="3">
    <source>
        <dbReference type="ARBA" id="ARBA00022741"/>
    </source>
</evidence>
<dbReference type="NCBIfam" id="TIGR03522">
    <property type="entry name" value="GldA_ABC_ATP"/>
    <property type="match status" value="1"/>
</dbReference>
<dbReference type="InterPro" id="IPR019864">
    <property type="entry name" value="Motility-assoc_ABC_GldA"/>
</dbReference>
<dbReference type="SMART" id="SM00382">
    <property type="entry name" value="AAA"/>
    <property type="match status" value="1"/>
</dbReference>
<dbReference type="InterPro" id="IPR027417">
    <property type="entry name" value="P-loop_NTPase"/>
</dbReference>
<comment type="similarity">
    <text evidence="1">Belongs to the ABC transporter superfamily.</text>
</comment>
<organism evidence="6 7">
    <name type="scientific">Reichenbachiella ulvae</name>
    <dbReference type="NCBI Taxonomy" id="2980104"/>
    <lineage>
        <taxon>Bacteria</taxon>
        <taxon>Pseudomonadati</taxon>
        <taxon>Bacteroidota</taxon>
        <taxon>Cytophagia</taxon>
        <taxon>Cytophagales</taxon>
        <taxon>Reichenbachiellaceae</taxon>
        <taxon>Reichenbachiella</taxon>
    </lineage>
</organism>
<gene>
    <name evidence="6" type="primary">gldA</name>
    <name evidence="6" type="ORF">N7U62_01775</name>
</gene>